<dbReference type="GO" id="GO:0016740">
    <property type="term" value="F:transferase activity"/>
    <property type="evidence" value="ECO:0007669"/>
    <property type="project" value="UniProtKB-KW"/>
</dbReference>
<keyword evidence="3" id="KW-1185">Reference proteome</keyword>
<dbReference type="Proteomes" id="UP000036932">
    <property type="component" value="Unassembled WGS sequence"/>
</dbReference>
<dbReference type="RefSeq" id="WP_054401124.1">
    <property type="nucleotide sequence ID" value="NZ_LIUT01000001.1"/>
</dbReference>
<evidence type="ECO:0000313" key="2">
    <source>
        <dbReference type="EMBL" id="KOR88056.1"/>
    </source>
</evidence>
<dbReference type="InterPro" id="IPR002575">
    <property type="entry name" value="Aminoglycoside_PTrfase"/>
</dbReference>
<accession>A0A0M1P0R5</accession>
<dbReference type="SUPFAM" id="SSF56112">
    <property type="entry name" value="Protein kinase-like (PK-like)"/>
    <property type="match status" value="1"/>
</dbReference>
<feature type="domain" description="Aminoglycoside phosphotransferase" evidence="1">
    <location>
        <begin position="38"/>
        <end position="279"/>
    </location>
</feature>
<dbReference type="InterPro" id="IPR011009">
    <property type="entry name" value="Kinase-like_dom_sf"/>
</dbReference>
<evidence type="ECO:0000313" key="3">
    <source>
        <dbReference type="Proteomes" id="UP000036932"/>
    </source>
</evidence>
<dbReference type="Gene3D" id="3.90.1200.10">
    <property type="match status" value="1"/>
</dbReference>
<protein>
    <submittedName>
        <fullName evidence="2">Phosphotransferase</fullName>
    </submittedName>
</protein>
<proteinExistence type="predicted"/>
<dbReference type="InterPro" id="IPR051678">
    <property type="entry name" value="AGP_Transferase"/>
</dbReference>
<dbReference type="Pfam" id="PF01636">
    <property type="entry name" value="APH"/>
    <property type="match status" value="1"/>
</dbReference>
<comment type="caution">
    <text evidence="2">The sequence shown here is derived from an EMBL/GenBank/DDBJ whole genome shotgun (WGS) entry which is preliminary data.</text>
</comment>
<sequence>MTTKIYFSTNQLGHVTNEQLQLMLNRFNLGRLVSAQKTSKGVGNQTLFVDTDSGRYVLKGNPLYAEQLIEEKFYVEHLLKYTSLPVSSPYLVDESADIFGWSYAIMHRLEGVHMNDPIYRAESSEPDRREIAAISAKILNEMHTWKVEQYGELEPMTGTIRPFEGSYKKWLYNRIGFWLDDAKQYSVISPSDMKWVEEVLSDSEQAFDRLCAPTFVMGDFKADNMLFQYDNTRLEWRVSGIFDFTTGYYGDGAADLPKMVIMYLELGEPEAAQHFIETYLLGSADKSFFAERFRVHMLHQCILNWGCAHAIGQVTWDPELSFSEWAKTYVYAADFVKE</sequence>
<name>A0A0M1P0R5_9BACL</name>
<keyword evidence="2" id="KW-0808">Transferase</keyword>
<dbReference type="AlphaFoldDB" id="A0A0M1P0R5"/>
<organism evidence="2 3">
    <name type="scientific">Paenibacillus solani</name>
    <dbReference type="NCBI Taxonomy" id="1705565"/>
    <lineage>
        <taxon>Bacteria</taxon>
        <taxon>Bacillati</taxon>
        <taxon>Bacillota</taxon>
        <taxon>Bacilli</taxon>
        <taxon>Bacillales</taxon>
        <taxon>Paenibacillaceae</taxon>
        <taxon>Paenibacillus</taxon>
    </lineage>
</organism>
<gene>
    <name evidence="2" type="ORF">AM231_02135</name>
</gene>
<dbReference type="OrthoDB" id="2801014at2"/>
<dbReference type="EMBL" id="LIUT01000001">
    <property type="protein sequence ID" value="KOR88056.1"/>
    <property type="molecule type" value="Genomic_DNA"/>
</dbReference>
<dbReference type="PANTHER" id="PTHR21310">
    <property type="entry name" value="AMINOGLYCOSIDE PHOSPHOTRANSFERASE-RELATED-RELATED"/>
    <property type="match status" value="1"/>
</dbReference>
<reference evidence="3" key="1">
    <citation type="submission" date="2015-08" db="EMBL/GenBank/DDBJ databases">
        <title>Genome sequencing project for genomic taxonomy and phylogenomics of Bacillus-like bacteria.</title>
        <authorList>
            <person name="Liu B."/>
            <person name="Wang J."/>
            <person name="Zhu Y."/>
            <person name="Liu G."/>
            <person name="Chen Q."/>
            <person name="Chen Z."/>
            <person name="Lan J."/>
            <person name="Che J."/>
            <person name="Ge C."/>
            <person name="Shi H."/>
            <person name="Pan Z."/>
            <person name="Liu X."/>
        </authorList>
    </citation>
    <scope>NUCLEOTIDE SEQUENCE [LARGE SCALE GENOMIC DNA]</scope>
    <source>
        <strain evidence="3">FJAT-22460</strain>
    </source>
</reference>
<dbReference type="Gene3D" id="3.30.200.20">
    <property type="entry name" value="Phosphorylase Kinase, domain 1"/>
    <property type="match status" value="1"/>
</dbReference>
<dbReference type="PATRIC" id="fig|1705565.3.peg.2288"/>
<evidence type="ECO:0000259" key="1">
    <source>
        <dbReference type="Pfam" id="PF01636"/>
    </source>
</evidence>